<reference evidence="3" key="1">
    <citation type="submission" date="2025-08" db="UniProtKB">
        <authorList>
            <consortium name="RefSeq"/>
        </authorList>
    </citation>
    <scope>IDENTIFICATION</scope>
    <source>
        <strain evidence="3">S238N-H82</strain>
        <tissue evidence="3">Testes</tissue>
    </source>
</reference>
<feature type="region of interest" description="Disordered" evidence="1">
    <location>
        <begin position="31"/>
        <end position="161"/>
    </location>
</feature>
<gene>
    <name evidence="3" type="primary">LOC118408777</name>
</gene>
<evidence type="ECO:0000313" key="3">
    <source>
        <dbReference type="RefSeq" id="XP_035665531.1"/>
    </source>
</evidence>
<organism evidence="2 3">
    <name type="scientific">Branchiostoma floridae</name>
    <name type="common">Florida lancelet</name>
    <name type="synonym">Amphioxus</name>
    <dbReference type="NCBI Taxonomy" id="7739"/>
    <lineage>
        <taxon>Eukaryota</taxon>
        <taxon>Metazoa</taxon>
        <taxon>Chordata</taxon>
        <taxon>Cephalochordata</taxon>
        <taxon>Leptocardii</taxon>
        <taxon>Amphioxiformes</taxon>
        <taxon>Branchiostomatidae</taxon>
        <taxon>Branchiostoma</taxon>
    </lineage>
</organism>
<keyword evidence="2" id="KW-1185">Reference proteome</keyword>
<protein>
    <submittedName>
        <fullName evidence="3">Uncharacterized protein LOC118408777</fullName>
    </submittedName>
</protein>
<dbReference type="OMA" id="SPFHYVP"/>
<dbReference type="GeneID" id="118408777"/>
<accession>A0A9J7HTE2</accession>
<dbReference type="KEGG" id="bfo:118408777"/>
<feature type="compositionally biased region" description="Low complexity" evidence="1">
    <location>
        <begin position="116"/>
        <end position="127"/>
    </location>
</feature>
<feature type="compositionally biased region" description="Polar residues" evidence="1">
    <location>
        <begin position="67"/>
        <end position="88"/>
    </location>
</feature>
<dbReference type="RefSeq" id="XP_035665531.1">
    <property type="nucleotide sequence ID" value="XM_035809638.1"/>
</dbReference>
<name>A0A9J7HTE2_BRAFL</name>
<proteinExistence type="predicted"/>
<feature type="compositionally biased region" description="Basic and acidic residues" evidence="1">
    <location>
        <begin position="31"/>
        <end position="44"/>
    </location>
</feature>
<dbReference type="Proteomes" id="UP000001554">
    <property type="component" value="Unplaced"/>
</dbReference>
<evidence type="ECO:0000313" key="2">
    <source>
        <dbReference type="Proteomes" id="UP000001554"/>
    </source>
</evidence>
<feature type="compositionally biased region" description="Polar residues" evidence="1">
    <location>
        <begin position="137"/>
        <end position="147"/>
    </location>
</feature>
<dbReference type="AlphaFoldDB" id="A0A9J7HTE2"/>
<dbReference type="OrthoDB" id="9979772at2759"/>
<sequence length="161" mass="17512">MMASEECASSPFHYVPCSPFLMTKAVPPSRHVPDVDHLRRKVPDPLDSPFAIPRMRSVPCTPKFATPKSTPLENQQFNKVQKITSPMPQDQEVPCTPAGNRADTRTLPDGASSPCSSQGTSGESTSGRQLRHAARKSNLTSKPSPGTQEIDLFSGENDFFA</sequence>
<evidence type="ECO:0000256" key="1">
    <source>
        <dbReference type="SAM" id="MobiDB-lite"/>
    </source>
</evidence>